<dbReference type="SMART" id="SM00736">
    <property type="entry name" value="CADG"/>
    <property type="match status" value="1"/>
</dbReference>
<dbReference type="CDD" id="cd14254">
    <property type="entry name" value="Dockerin_II"/>
    <property type="match status" value="1"/>
</dbReference>
<feature type="transmembrane region" description="Helical" evidence="1">
    <location>
        <begin position="12"/>
        <end position="31"/>
    </location>
</feature>
<dbReference type="GO" id="GO:0016020">
    <property type="term" value="C:membrane"/>
    <property type="evidence" value="ECO:0007669"/>
    <property type="project" value="InterPro"/>
</dbReference>
<dbReference type="InterPro" id="IPR002105">
    <property type="entry name" value="Dockerin_1_rpt"/>
</dbReference>
<dbReference type="InterPro" id="IPR013783">
    <property type="entry name" value="Ig-like_fold"/>
</dbReference>
<dbReference type="GO" id="GO:0005509">
    <property type="term" value="F:calcium ion binding"/>
    <property type="evidence" value="ECO:0007669"/>
    <property type="project" value="InterPro"/>
</dbReference>
<dbReference type="GO" id="GO:0004553">
    <property type="term" value="F:hydrolase activity, hydrolyzing O-glycosyl compounds"/>
    <property type="evidence" value="ECO:0007669"/>
    <property type="project" value="InterPro"/>
</dbReference>
<evidence type="ECO:0000313" key="3">
    <source>
        <dbReference type="EMBL" id="TSC93602.1"/>
    </source>
</evidence>
<gene>
    <name evidence="3" type="ORF">Athens101428_622</name>
</gene>
<dbReference type="PROSITE" id="PS51766">
    <property type="entry name" value="DOCKERIN"/>
    <property type="match status" value="1"/>
</dbReference>
<organism evidence="3 4">
    <name type="scientific">Candidatus Berkelbacteria bacterium Athens1014_28</name>
    <dbReference type="NCBI Taxonomy" id="2017145"/>
    <lineage>
        <taxon>Bacteria</taxon>
        <taxon>Candidatus Berkelbacteria</taxon>
    </lineage>
</organism>
<dbReference type="Proteomes" id="UP000316495">
    <property type="component" value="Unassembled WGS sequence"/>
</dbReference>
<protein>
    <submittedName>
        <fullName evidence="3">Ig</fullName>
    </submittedName>
</protein>
<dbReference type="EMBL" id="VMGN01000038">
    <property type="protein sequence ID" value="TSC93602.1"/>
    <property type="molecule type" value="Genomic_DNA"/>
</dbReference>
<dbReference type="Pfam" id="PF00404">
    <property type="entry name" value="Dockerin_1"/>
    <property type="match status" value="1"/>
</dbReference>
<dbReference type="InterPro" id="IPR006644">
    <property type="entry name" value="Cadg"/>
</dbReference>
<evidence type="ECO:0000256" key="1">
    <source>
        <dbReference type="SAM" id="Phobius"/>
    </source>
</evidence>
<dbReference type="InterPro" id="IPR015919">
    <property type="entry name" value="Cadherin-like_sf"/>
</dbReference>
<dbReference type="Gene3D" id="2.60.40.10">
    <property type="entry name" value="Immunoglobulins"/>
    <property type="match status" value="1"/>
</dbReference>
<dbReference type="AlphaFoldDB" id="A0A554LL59"/>
<dbReference type="SUPFAM" id="SSF63446">
    <property type="entry name" value="Type I dockerin domain"/>
    <property type="match status" value="1"/>
</dbReference>
<dbReference type="GO" id="GO:0000272">
    <property type="term" value="P:polysaccharide catabolic process"/>
    <property type="evidence" value="ECO:0007669"/>
    <property type="project" value="InterPro"/>
</dbReference>
<dbReference type="Pfam" id="PF05345">
    <property type="entry name" value="He_PIG"/>
    <property type="match status" value="1"/>
</dbReference>
<dbReference type="SUPFAM" id="SSF49313">
    <property type="entry name" value="Cadherin-like"/>
    <property type="match status" value="1"/>
</dbReference>
<dbReference type="Gene3D" id="1.10.1330.10">
    <property type="entry name" value="Dockerin domain"/>
    <property type="match status" value="1"/>
</dbReference>
<dbReference type="InterPro" id="IPR018247">
    <property type="entry name" value="EF_Hand_1_Ca_BS"/>
</dbReference>
<sequence>MLRRISSRKNVTILITLAVIIAGFLLINKFFPFISADTDPTTGTELIKKGNFEVVPTFDESVWEKTTNNSKNTSATVSGKRLVLEQIADLTDSYLEIAQNTPLKKGKLYKTTINFETDFPDKLTIVAGTRAKDIDALGKVDITILQDRRLMATSNNKATTFSSYFSPLKDKDNGQFFLKINNGSGKVKIKKISVVECDRSEVGGLFPDIISRFLSGIALIESYYKSIPWRLGEPNSTDGTSSSPLAISSEKAIIFSADVDTLAVDSKPKSDQVISGIKSDIARGENGNNYFSLHAKSELNNLKMSAGELSSPTSPSTLKPNLYSVRFRAKEEDDSSWGTYSYKNELIEPFSELKNLKASNNQSFMLEVPTTAVSVPGEYKGEVTISADGYSKKLPITINVGKFTLENLQAQRALMVPTDERWQKLWNSDPDAGKKKIEAEVRSAFDHGFNSMSFTEHTPNIVGYSMIEQYGRKYPRQMKFDPTNLVSGFNLSDSNKYAISVANQVAKEKNLYVGDNIFSMQTILYYIMFLNGKFGSGLNPSIGSSDYAKIWLELKSESIDGPIANQLMKVMNDIRDQNNTQGDVYKDKLMFYFVDEAGAGSGELDVGLWMDKVAKKAGYKTFFTGNNKLVSATVEKMTAENSVSTYSLAAGDGIPEISAVSLLRGKNITPSLYTGVYTFQDGNRLRNRYISGFFGNNLGINGLLAWQYMAYSGLNRASDSKRLDDFDRKSLNWYDSGRDWNLEYLDDQSYRDSYRNYYGVDINKTDQNQNIPTLQYLGFAEADRDLRYLATAKKVVGASTLPSKTADLTEIDRIASDLPASNRTIYGENISNAILDAKRARLSELIVKHYVYINQPPVLASIGNKEVVAGEKLTFDISAFDPDGDAITYSATGLPSGATLADQKFSWTPSSSQVGSYKVNFKVSDGKLDDSEEITVDVKAVVSPPPPPPDPIFKTGDINHDGRVDLLDLSIIASHWGASGAGQSGGDINSDGIVDLLDLSIVASQWEG</sequence>
<reference evidence="3 4" key="1">
    <citation type="submission" date="2017-07" db="EMBL/GenBank/DDBJ databases">
        <title>Mechanisms for carbon and nitrogen cycling indicate functional differentiation within the Candidate Phyla Radiation.</title>
        <authorList>
            <person name="Danczak R.E."/>
            <person name="Johnston M.D."/>
            <person name="Kenah C."/>
            <person name="Slattery M."/>
            <person name="Wrighton K.C."/>
            <person name="Wilkins M.J."/>
        </authorList>
    </citation>
    <scope>NUCLEOTIDE SEQUENCE [LARGE SCALE GENOMIC DNA]</scope>
    <source>
        <strain evidence="3">Athens1014_28</strain>
    </source>
</reference>
<dbReference type="InterPro" id="IPR036439">
    <property type="entry name" value="Dockerin_dom_sf"/>
</dbReference>
<name>A0A554LL59_9BACT</name>
<dbReference type="PROSITE" id="PS00018">
    <property type="entry name" value="EF_HAND_1"/>
    <property type="match status" value="1"/>
</dbReference>
<dbReference type="InterPro" id="IPR016134">
    <property type="entry name" value="Dockerin_dom"/>
</dbReference>
<evidence type="ECO:0000259" key="2">
    <source>
        <dbReference type="PROSITE" id="PS51766"/>
    </source>
</evidence>
<proteinExistence type="predicted"/>
<keyword evidence="1" id="KW-1133">Transmembrane helix</keyword>
<accession>A0A554LL59</accession>
<comment type="caution">
    <text evidence="3">The sequence shown here is derived from an EMBL/GenBank/DDBJ whole genome shotgun (WGS) entry which is preliminary data.</text>
</comment>
<feature type="domain" description="Dockerin" evidence="2">
    <location>
        <begin position="951"/>
        <end position="1008"/>
    </location>
</feature>
<keyword evidence="1" id="KW-0472">Membrane</keyword>
<evidence type="ECO:0000313" key="4">
    <source>
        <dbReference type="Proteomes" id="UP000316495"/>
    </source>
</evidence>
<keyword evidence="1" id="KW-0812">Transmembrane</keyword>